<evidence type="ECO:0000313" key="2">
    <source>
        <dbReference type="Proteomes" id="UP000282613"/>
    </source>
</evidence>
<dbReference type="Proteomes" id="UP000282613">
    <property type="component" value="Unassembled WGS sequence"/>
</dbReference>
<name>A0A0R3W7S3_TAEAS</name>
<evidence type="ECO:0000313" key="3">
    <source>
        <dbReference type="WBParaSite" id="TASK_0000634801-mRNA-1"/>
    </source>
</evidence>
<dbReference type="EMBL" id="UYRS01018491">
    <property type="protein sequence ID" value="VDK36536.1"/>
    <property type="molecule type" value="Genomic_DNA"/>
</dbReference>
<evidence type="ECO:0000313" key="1">
    <source>
        <dbReference type="EMBL" id="VDK36536.1"/>
    </source>
</evidence>
<dbReference type="WBParaSite" id="TASK_0000634801-mRNA-1">
    <property type="protein sequence ID" value="TASK_0000634801-mRNA-1"/>
    <property type="gene ID" value="TASK_0000634801"/>
</dbReference>
<proteinExistence type="predicted"/>
<keyword evidence="2" id="KW-1185">Reference proteome</keyword>
<organism evidence="3">
    <name type="scientific">Taenia asiatica</name>
    <name type="common">Asian tapeworm</name>
    <dbReference type="NCBI Taxonomy" id="60517"/>
    <lineage>
        <taxon>Eukaryota</taxon>
        <taxon>Metazoa</taxon>
        <taxon>Spiralia</taxon>
        <taxon>Lophotrochozoa</taxon>
        <taxon>Platyhelminthes</taxon>
        <taxon>Cestoda</taxon>
        <taxon>Eucestoda</taxon>
        <taxon>Cyclophyllidea</taxon>
        <taxon>Taeniidae</taxon>
        <taxon>Taenia</taxon>
    </lineage>
</organism>
<reference evidence="3" key="1">
    <citation type="submission" date="2017-02" db="UniProtKB">
        <authorList>
            <consortium name="WormBaseParasite"/>
        </authorList>
    </citation>
    <scope>IDENTIFICATION</scope>
</reference>
<dbReference type="AlphaFoldDB" id="A0A0R3W7S3"/>
<accession>A0A0R3W7S3</accession>
<protein>
    <submittedName>
        <fullName evidence="3">Pentatricopeptide repeat-containing protein</fullName>
    </submittedName>
</protein>
<sequence length="110" mass="11733">MVKYHLLTSFLITPPYSVSHSFLLNCGPTFLADKECDAARAVIDTAALNPHPSTISSLCSTVVASTNPEIADDLLDSSVSFAYIALSIYADEAQRFTASMSLTSSLPLCV</sequence>
<gene>
    <name evidence="1" type="ORF">TASK_LOCUS6349</name>
</gene>
<reference evidence="1 2" key="2">
    <citation type="submission" date="2018-11" db="EMBL/GenBank/DDBJ databases">
        <authorList>
            <consortium name="Pathogen Informatics"/>
        </authorList>
    </citation>
    <scope>NUCLEOTIDE SEQUENCE [LARGE SCALE GENOMIC DNA]</scope>
</reference>